<gene>
    <name evidence="1" type="ORF">AFUS01_LOCUS4986</name>
</gene>
<proteinExistence type="predicted"/>
<evidence type="ECO:0000313" key="2">
    <source>
        <dbReference type="Proteomes" id="UP000708208"/>
    </source>
</evidence>
<dbReference type="OrthoDB" id="3598281at2759"/>
<feature type="non-terminal residue" evidence="1">
    <location>
        <position position="1"/>
    </location>
</feature>
<keyword evidence="2" id="KW-1185">Reference proteome</keyword>
<reference evidence="1" key="1">
    <citation type="submission" date="2021-06" db="EMBL/GenBank/DDBJ databases">
        <authorList>
            <person name="Hodson N. C."/>
            <person name="Mongue J. A."/>
            <person name="Jaron S. K."/>
        </authorList>
    </citation>
    <scope>NUCLEOTIDE SEQUENCE</scope>
</reference>
<sequence>VVNPLVDVDALAHDCCSKSARVICKGHLADLNLQEYFVIFENRALKEDTLLSAVDLAFKTYYVFNIPFPQTCAGT</sequence>
<evidence type="ECO:0000313" key="1">
    <source>
        <dbReference type="EMBL" id="CAG7710009.1"/>
    </source>
</evidence>
<dbReference type="AlphaFoldDB" id="A0A8J2JCR5"/>
<protein>
    <submittedName>
        <fullName evidence="1">Uncharacterized protein</fullName>
    </submittedName>
</protein>
<name>A0A8J2JCR5_9HEXA</name>
<accession>A0A8J2JCR5</accession>
<feature type="non-terminal residue" evidence="1">
    <location>
        <position position="75"/>
    </location>
</feature>
<dbReference type="EMBL" id="CAJVCH010031599">
    <property type="protein sequence ID" value="CAG7710009.1"/>
    <property type="molecule type" value="Genomic_DNA"/>
</dbReference>
<comment type="caution">
    <text evidence="1">The sequence shown here is derived from an EMBL/GenBank/DDBJ whole genome shotgun (WGS) entry which is preliminary data.</text>
</comment>
<organism evidence="1 2">
    <name type="scientific">Allacma fusca</name>
    <dbReference type="NCBI Taxonomy" id="39272"/>
    <lineage>
        <taxon>Eukaryota</taxon>
        <taxon>Metazoa</taxon>
        <taxon>Ecdysozoa</taxon>
        <taxon>Arthropoda</taxon>
        <taxon>Hexapoda</taxon>
        <taxon>Collembola</taxon>
        <taxon>Symphypleona</taxon>
        <taxon>Sminthuridae</taxon>
        <taxon>Allacma</taxon>
    </lineage>
</organism>
<dbReference type="Proteomes" id="UP000708208">
    <property type="component" value="Unassembled WGS sequence"/>
</dbReference>